<dbReference type="GO" id="GO:0006508">
    <property type="term" value="P:proteolysis"/>
    <property type="evidence" value="ECO:0007669"/>
    <property type="project" value="InterPro"/>
</dbReference>
<comment type="pathway">
    <text evidence="1">Glycolipid biosynthesis; glycosylphosphatidylinositol-anchor biosynthesis.</text>
</comment>
<dbReference type="OrthoDB" id="192611at2759"/>
<reference evidence="10" key="1">
    <citation type="journal article" date="2021" name="Nat. Commun.">
        <title>Genetic determinants of endophytism in the Arabidopsis root mycobiome.</title>
        <authorList>
            <person name="Mesny F."/>
            <person name="Miyauchi S."/>
            <person name="Thiergart T."/>
            <person name="Pickel B."/>
            <person name="Atanasova L."/>
            <person name="Karlsson M."/>
            <person name="Huettel B."/>
            <person name="Barry K.W."/>
            <person name="Haridas S."/>
            <person name="Chen C."/>
            <person name="Bauer D."/>
            <person name="Andreopoulos W."/>
            <person name="Pangilinan J."/>
            <person name="LaButti K."/>
            <person name="Riley R."/>
            <person name="Lipzen A."/>
            <person name="Clum A."/>
            <person name="Drula E."/>
            <person name="Henrissat B."/>
            <person name="Kohler A."/>
            <person name="Grigoriev I.V."/>
            <person name="Martin F.M."/>
            <person name="Hacquard S."/>
        </authorList>
    </citation>
    <scope>NUCLEOTIDE SEQUENCE</scope>
    <source>
        <strain evidence="10">MPI-CAGE-AT-0021</strain>
    </source>
</reference>
<dbReference type="InterPro" id="IPR024761">
    <property type="entry name" value="TFIIIC_delta_N"/>
</dbReference>
<dbReference type="PIRSF" id="PIRSF019663">
    <property type="entry name" value="Legumain"/>
    <property type="match status" value="1"/>
</dbReference>
<dbReference type="PANTHER" id="PTHR48067">
    <property type="entry name" value="GPI-ANCHOR TRANSAMIDASE"/>
    <property type="match status" value="1"/>
</dbReference>
<comment type="caution">
    <text evidence="10">The sequence shown here is derived from an EMBL/GenBank/DDBJ whole genome shotgun (WGS) entry which is preliminary data.</text>
</comment>
<feature type="compositionally biased region" description="Acidic residues" evidence="6">
    <location>
        <begin position="875"/>
        <end position="890"/>
    </location>
</feature>
<dbReference type="AlphaFoldDB" id="A0A9P9EVL7"/>
<dbReference type="Pfam" id="PF12660">
    <property type="entry name" value="zf-TFIIIC"/>
    <property type="match status" value="1"/>
</dbReference>
<evidence type="ECO:0000259" key="8">
    <source>
        <dbReference type="Pfam" id="PF12657"/>
    </source>
</evidence>
<dbReference type="Pfam" id="PF01650">
    <property type="entry name" value="Peptidase_C13"/>
    <property type="match status" value="1"/>
</dbReference>
<evidence type="ECO:0000313" key="10">
    <source>
        <dbReference type="EMBL" id="KAH7145837.1"/>
    </source>
</evidence>
<feature type="region of interest" description="Disordered" evidence="6">
    <location>
        <begin position="325"/>
        <end position="351"/>
    </location>
</feature>
<dbReference type="GO" id="GO:0016255">
    <property type="term" value="P:attachment of GPI anchor to protein"/>
    <property type="evidence" value="ECO:0007669"/>
    <property type="project" value="InterPro"/>
</dbReference>
<proteinExistence type="inferred from homology"/>
<keyword evidence="11" id="KW-1185">Reference proteome</keyword>
<dbReference type="Gene3D" id="3.40.50.1460">
    <property type="match status" value="1"/>
</dbReference>
<comment type="similarity">
    <text evidence="2">Belongs to the peptidase C13 family.</text>
</comment>
<dbReference type="PRINTS" id="PR00776">
    <property type="entry name" value="HEMOGLOBNASE"/>
</dbReference>
<feature type="domain" description="Transcription factor IIIC 90kDa subunit N-terminal" evidence="8">
    <location>
        <begin position="420"/>
        <end position="928"/>
    </location>
</feature>
<evidence type="ECO:0000259" key="9">
    <source>
        <dbReference type="Pfam" id="PF12660"/>
    </source>
</evidence>
<dbReference type="Proteomes" id="UP000717696">
    <property type="component" value="Unassembled WGS sequence"/>
</dbReference>
<evidence type="ECO:0000256" key="2">
    <source>
        <dbReference type="ARBA" id="ARBA00009941"/>
    </source>
</evidence>
<feature type="domain" description="Transcription factor IIIC putative zinc-finger" evidence="9">
    <location>
        <begin position="1000"/>
        <end position="1084"/>
    </location>
</feature>
<dbReference type="GO" id="GO:0042765">
    <property type="term" value="C:GPI-anchor transamidase complex"/>
    <property type="evidence" value="ECO:0007669"/>
    <property type="project" value="InterPro"/>
</dbReference>
<dbReference type="Pfam" id="PF12657">
    <property type="entry name" value="TFIIIC_delta"/>
    <property type="match status" value="1"/>
</dbReference>
<evidence type="ECO:0000256" key="6">
    <source>
        <dbReference type="SAM" id="MobiDB-lite"/>
    </source>
</evidence>
<evidence type="ECO:0000256" key="7">
    <source>
        <dbReference type="SAM" id="SignalP"/>
    </source>
</evidence>
<feature type="active site" evidence="5">
    <location>
        <position position="147"/>
    </location>
</feature>
<keyword evidence="4 7" id="KW-0732">Signal</keyword>
<dbReference type="GO" id="GO:0006506">
    <property type="term" value="P:GPI anchor biosynthetic process"/>
    <property type="evidence" value="ECO:0007669"/>
    <property type="project" value="UniProtKB-KW"/>
</dbReference>
<feature type="signal peptide" evidence="7">
    <location>
        <begin position="1"/>
        <end position="23"/>
    </location>
</feature>
<dbReference type="FunFam" id="3.40.50.1460:FF:000003">
    <property type="entry name" value="GPI-anchor transamidase"/>
    <property type="match status" value="1"/>
</dbReference>
<evidence type="ECO:0000256" key="4">
    <source>
        <dbReference type="ARBA" id="ARBA00022729"/>
    </source>
</evidence>
<accession>A0A9P9EVL7</accession>
<protein>
    <submittedName>
        <fullName evidence="10">Peptidase C13 family-domain-containing protein</fullName>
    </submittedName>
</protein>
<dbReference type="InterPro" id="IPR001096">
    <property type="entry name" value="Peptidase_C13"/>
</dbReference>
<dbReference type="InterPro" id="IPR024764">
    <property type="entry name" value="TFIIIC_Znf"/>
</dbReference>
<feature type="chain" id="PRO_5040345666" evidence="7">
    <location>
        <begin position="24"/>
        <end position="1086"/>
    </location>
</feature>
<feature type="active site" description="Nucleophile" evidence="5">
    <location>
        <position position="189"/>
    </location>
</feature>
<feature type="compositionally biased region" description="Basic and acidic residues" evidence="6">
    <location>
        <begin position="325"/>
        <end position="336"/>
    </location>
</feature>
<gene>
    <name evidence="10" type="ORF">B0J13DRAFT_474758</name>
</gene>
<sequence>MNLSVLRFHALVAAALFATAAVAEHTSNWAVLVCTSRFWFNYRHLANVLSMYRTVKRLGIPDSQIILMLPDDMACNPRNAFPGTVYSNSDRAVDLYGDNIEVDYRGYEVTVENFIRLLTDRVGAEMPRSKRLLTDDRSNILVYMTGHGGNEFLKFQDAEEIGAFDLADAFEEMWEKKRYHEILFMIDTCQANTMYSRLYSPNIIATGSSELDQSSYSHHADNDVGVAVIDRYTYYNLEFLETQVKDLGSRKTVGDLFDSYDYGKIHSNPGFRYDLFPGGPDSARSRLITDFFGNVQNVEVDRSKNLTLEEDLLELSKKIAQLKQREAEKDVSRKEQSSVSASAPTELPRKTQKAKALTDDNWWTKKVVGATAVAGTASYIQQPHTFRPSKRLIEVLIHETRPLKTIHLKSRPLTSHALAWSCDAELAVATDDTIYIFLPEYPKVSDRDEATEEETHQFSLSFRASGLIRPDPTINAQLCAFAGIRVVAPRTTEENWFTGVGGGLVTSSGASVCQIIRLEWSPKGLGCNLRPVLTALSTNGAIITIGEHIDRQSTVISGMRARGFKAWKTLWGLGAQLPLPDPNEEGGYRNMNERIKAFSWAKEISNGRALLAYCNDAEEIAIMAVQLFSRPKPSESTLEEAMWDIQDLGRFDGRGFHTKEDATDITDPDFVPHGSAFSLKWSPWLVTQGKRTTILAYLAKNYVGFRRITIQGDWTKGEIPRVNIEDADVTNICTFLSTDAIVEWEDSVSMEGNDPVARGVLGTPFDVKPFQVSYTQPPQEVREPHYTWECSTAYPKEEEQVSRNPITGLVMHRHDQSSNATVPYYSLVRLSATASNHDWYQTNLPDTGTNPPQWAGKIKKNTTRLISRVSALEGLDSDSDDSEDEPMDEDELKLQVHQSRFRIWGMAASPRGGSTVTLVSQYSTLHPERRAISKLMFGWRDETENEDVKLSKDLSTEGQLWEWMYGGGSEVPGTTVIGKMSAEVQESPLREQFKDVIAGQRCVFCDSTLQTEGHEVKCENGHSFARCASTALAIMGPDISRMCAVCELRCLKVSELSKIAEECIGPGTRVESSGEVCGGCGGKFVA</sequence>
<keyword evidence="3" id="KW-0337">GPI-anchor biosynthesis</keyword>
<evidence type="ECO:0000313" key="11">
    <source>
        <dbReference type="Proteomes" id="UP000717696"/>
    </source>
</evidence>
<dbReference type="PIRSF" id="PIRSF500138">
    <property type="entry name" value="GPI8"/>
    <property type="match status" value="1"/>
</dbReference>
<dbReference type="EMBL" id="JAGMUU010000009">
    <property type="protein sequence ID" value="KAH7145837.1"/>
    <property type="molecule type" value="Genomic_DNA"/>
</dbReference>
<evidence type="ECO:0000256" key="5">
    <source>
        <dbReference type="PIRSR" id="PIRSR019663-1"/>
    </source>
</evidence>
<dbReference type="GO" id="GO:0003923">
    <property type="term" value="F:GPI-anchor transamidase activity"/>
    <property type="evidence" value="ECO:0007669"/>
    <property type="project" value="InterPro"/>
</dbReference>
<dbReference type="InterPro" id="IPR028361">
    <property type="entry name" value="GPI_transamidase"/>
</dbReference>
<dbReference type="PANTHER" id="PTHR48067:SF1">
    <property type="entry name" value="GPI-ANCHOR TRANSAMIDASE"/>
    <property type="match status" value="1"/>
</dbReference>
<feature type="region of interest" description="Disordered" evidence="6">
    <location>
        <begin position="871"/>
        <end position="890"/>
    </location>
</feature>
<name>A0A9P9EVL7_9HYPO</name>
<organism evidence="10 11">
    <name type="scientific">Dactylonectria estremocensis</name>
    <dbReference type="NCBI Taxonomy" id="1079267"/>
    <lineage>
        <taxon>Eukaryota</taxon>
        <taxon>Fungi</taxon>
        <taxon>Dikarya</taxon>
        <taxon>Ascomycota</taxon>
        <taxon>Pezizomycotina</taxon>
        <taxon>Sordariomycetes</taxon>
        <taxon>Hypocreomycetidae</taxon>
        <taxon>Hypocreales</taxon>
        <taxon>Nectriaceae</taxon>
        <taxon>Dactylonectria</taxon>
    </lineage>
</organism>
<evidence type="ECO:0000256" key="3">
    <source>
        <dbReference type="ARBA" id="ARBA00022502"/>
    </source>
</evidence>
<evidence type="ECO:0000256" key="1">
    <source>
        <dbReference type="ARBA" id="ARBA00004687"/>
    </source>
</evidence>